<dbReference type="InterPro" id="IPR013321">
    <property type="entry name" value="Arc_rbn_hlx_hlx"/>
</dbReference>
<organism evidence="1 2">
    <name type="scientific">Aliiroseovarius halocynthiae</name>
    <dbReference type="NCBI Taxonomy" id="985055"/>
    <lineage>
        <taxon>Bacteria</taxon>
        <taxon>Pseudomonadati</taxon>
        <taxon>Pseudomonadota</taxon>
        <taxon>Alphaproteobacteria</taxon>
        <taxon>Rhodobacterales</taxon>
        <taxon>Paracoccaceae</taxon>
        <taxon>Aliiroseovarius</taxon>
    </lineage>
</organism>
<dbReference type="RefSeq" id="WP_142853515.1">
    <property type="nucleotide sequence ID" value="NZ_FXWW01000002.1"/>
</dbReference>
<dbReference type="SUPFAM" id="SSF47598">
    <property type="entry name" value="Ribbon-helix-helix"/>
    <property type="match status" value="1"/>
</dbReference>
<evidence type="ECO:0008006" key="3">
    <source>
        <dbReference type="Google" id="ProtNLM"/>
    </source>
</evidence>
<reference evidence="1 2" key="1">
    <citation type="submission" date="2019-06" db="EMBL/GenBank/DDBJ databases">
        <title>A novel species of marine bacteria.</title>
        <authorList>
            <person name="Wang Y."/>
        </authorList>
    </citation>
    <scope>NUCLEOTIDE SEQUENCE [LARGE SCALE GENOMIC DNA]</scope>
    <source>
        <strain evidence="1 2">MA1-10</strain>
    </source>
</reference>
<dbReference type="Gene3D" id="1.10.1220.10">
    <property type="entry name" value="Met repressor-like"/>
    <property type="match status" value="1"/>
</dbReference>
<dbReference type="EMBL" id="VICH01000006">
    <property type="protein sequence ID" value="TQV67351.1"/>
    <property type="molecule type" value="Genomic_DNA"/>
</dbReference>
<dbReference type="GO" id="GO:0006355">
    <property type="term" value="P:regulation of DNA-templated transcription"/>
    <property type="evidence" value="ECO:0007669"/>
    <property type="project" value="InterPro"/>
</dbReference>
<gene>
    <name evidence="1" type="ORF">FIL88_08965</name>
</gene>
<accession>A0A545SQV0</accession>
<comment type="caution">
    <text evidence="1">The sequence shown here is derived from an EMBL/GenBank/DDBJ whole genome shotgun (WGS) entry which is preliminary data.</text>
</comment>
<evidence type="ECO:0000313" key="1">
    <source>
        <dbReference type="EMBL" id="TQV67351.1"/>
    </source>
</evidence>
<sequence length="107" mass="12202">MKDADLLQFKLMLPAPLKARVEEQAALNRRSLSQEIVTALEERYPLPKPEKVSDPAAKILYWLAARIRRRQPKLGSLRDKQAALYEGIAADLETRMETIEGTTKIEK</sequence>
<dbReference type="AlphaFoldDB" id="A0A545SQV0"/>
<keyword evidence="2" id="KW-1185">Reference proteome</keyword>
<proteinExistence type="predicted"/>
<dbReference type="InterPro" id="IPR010985">
    <property type="entry name" value="Ribbon_hlx_hlx"/>
</dbReference>
<evidence type="ECO:0000313" key="2">
    <source>
        <dbReference type="Proteomes" id="UP000315816"/>
    </source>
</evidence>
<dbReference type="OrthoDB" id="6890552at2"/>
<protein>
    <recommendedName>
        <fullName evidence="3">Arc family DNA-binding protein</fullName>
    </recommendedName>
</protein>
<name>A0A545SQV0_9RHOB</name>
<dbReference type="Proteomes" id="UP000315816">
    <property type="component" value="Unassembled WGS sequence"/>
</dbReference>